<dbReference type="HOGENOM" id="CLU_086263_1_1_6"/>
<dbReference type="InterPro" id="IPR011727">
    <property type="entry name" value="CHP02117"/>
</dbReference>
<reference evidence="1 2" key="1">
    <citation type="journal article" date="2008" name="J. Bacteriol.">
        <title>Insights into plant cell wall degradation from the genome sequence of the soil bacterium Cellvibrio japonicus.</title>
        <authorList>
            <person name="Deboy R.T."/>
            <person name="Mongodin E.F."/>
            <person name="Fouts D.E."/>
            <person name="Tailford L.E."/>
            <person name="Khouri H."/>
            <person name="Emerson J.B."/>
            <person name="Mohamoud Y."/>
            <person name="Watkins K."/>
            <person name="Henrissat B."/>
            <person name="Gilbert H.J."/>
            <person name="Nelson K.E."/>
        </authorList>
    </citation>
    <scope>NUCLEOTIDE SEQUENCE [LARGE SCALE GENOMIC DNA]</scope>
    <source>
        <strain evidence="1 2">Ueda107</strain>
    </source>
</reference>
<accession>B3PI91</accession>
<dbReference type="AlphaFoldDB" id="B3PI91"/>
<dbReference type="Pfam" id="PF09601">
    <property type="entry name" value="DUF2459"/>
    <property type="match status" value="1"/>
</dbReference>
<proteinExistence type="predicted"/>
<evidence type="ECO:0000313" key="1">
    <source>
        <dbReference type="EMBL" id="ACE85178.1"/>
    </source>
</evidence>
<dbReference type="EMBL" id="CP000934">
    <property type="protein sequence ID" value="ACE85178.1"/>
    <property type="molecule type" value="Genomic_DNA"/>
</dbReference>
<sequence>MEIVARLRAGLGVCVLVLLLSGCVSSPREADVPLRDTQHVIYFIYQGWHTSLLLEAEPVRRYSRHLQADVVGQDYVRIGWGDGDYFTGKSKSMGTATRALFVSDYSAVQVLTYRQSPLAHIPSETRVPLAITERSFKRLVRYLDSAFALDAQRQLIRLPAYEENTGTFYRAEQHYSLFSNCNTWSGRALQAAGLPVRSRLHLTAQSVFEQARTISRIQMAHGLVPAASNPGL</sequence>
<dbReference type="RefSeq" id="WP_012486112.1">
    <property type="nucleotide sequence ID" value="NC_010995.1"/>
</dbReference>
<gene>
    <name evidence="1" type="ordered locus">CJA_0430</name>
</gene>
<name>B3PI91_CELJU</name>
<organism evidence="1 2">
    <name type="scientific">Cellvibrio japonicus (strain Ueda107)</name>
    <name type="common">Pseudomonas fluorescens subsp. cellulosa</name>
    <dbReference type="NCBI Taxonomy" id="498211"/>
    <lineage>
        <taxon>Bacteria</taxon>
        <taxon>Pseudomonadati</taxon>
        <taxon>Pseudomonadota</taxon>
        <taxon>Gammaproteobacteria</taxon>
        <taxon>Cellvibrionales</taxon>
        <taxon>Cellvibrionaceae</taxon>
        <taxon>Cellvibrio</taxon>
    </lineage>
</organism>
<dbReference type="PROSITE" id="PS51257">
    <property type="entry name" value="PROKAR_LIPOPROTEIN"/>
    <property type="match status" value="1"/>
</dbReference>
<dbReference type="STRING" id="498211.CJA_0430"/>
<dbReference type="KEGG" id="cja:CJA_0430"/>
<protein>
    <submittedName>
        <fullName evidence="1">Putative lipoprotein</fullName>
    </submittedName>
</protein>
<keyword evidence="2" id="KW-1185">Reference proteome</keyword>
<dbReference type="OrthoDB" id="211174at2"/>
<dbReference type="eggNOG" id="ENOG502Z9A2">
    <property type="taxonomic scope" value="Bacteria"/>
</dbReference>
<dbReference type="Proteomes" id="UP000001036">
    <property type="component" value="Chromosome"/>
</dbReference>
<evidence type="ECO:0000313" key="2">
    <source>
        <dbReference type="Proteomes" id="UP000001036"/>
    </source>
</evidence>
<keyword evidence="1" id="KW-0449">Lipoprotein</keyword>